<dbReference type="InterPro" id="IPR025110">
    <property type="entry name" value="AMP-bd_C"/>
</dbReference>
<evidence type="ECO:0000313" key="3">
    <source>
        <dbReference type="EMBL" id="MFF4523148.1"/>
    </source>
</evidence>
<feature type="domain" description="AMP-binding enzyme C-terminal" evidence="2">
    <location>
        <begin position="423"/>
        <end position="499"/>
    </location>
</feature>
<protein>
    <submittedName>
        <fullName evidence="3">Amino acid adenylation domain-containing protein</fullName>
    </submittedName>
</protein>
<dbReference type="PANTHER" id="PTHR45527:SF1">
    <property type="entry name" value="FATTY ACID SYNTHASE"/>
    <property type="match status" value="1"/>
</dbReference>
<dbReference type="Proteomes" id="UP001602058">
    <property type="component" value="Unassembled WGS sequence"/>
</dbReference>
<reference evidence="3 4" key="1">
    <citation type="submission" date="2024-10" db="EMBL/GenBank/DDBJ databases">
        <title>The Natural Products Discovery Center: Release of the First 8490 Sequenced Strains for Exploring Actinobacteria Biosynthetic Diversity.</title>
        <authorList>
            <person name="Kalkreuter E."/>
            <person name="Kautsar S.A."/>
            <person name="Yang D."/>
            <person name="Bader C.D."/>
            <person name="Teijaro C.N."/>
            <person name="Fluegel L."/>
            <person name="Davis C.M."/>
            <person name="Simpson J.R."/>
            <person name="Lauterbach L."/>
            <person name="Steele A.D."/>
            <person name="Gui C."/>
            <person name="Meng S."/>
            <person name="Li G."/>
            <person name="Viehrig K."/>
            <person name="Ye F."/>
            <person name="Su P."/>
            <person name="Kiefer A.F."/>
            <person name="Nichols A."/>
            <person name="Cepeda A.J."/>
            <person name="Yan W."/>
            <person name="Fan B."/>
            <person name="Jiang Y."/>
            <person name="Adhikari A."/>
            <person name="Zheng C.-J."/>
            <person name="Schuster L."/>
            <person name="Cowan T.M."/>
            <person name="Smanski M.J."/>
            <person name="Chevrette M.G."/>
            <person name="De Carvalho L.P.S."/>
            <person name="Shen B."/>
        </authorList>
    </citation>
    <scope>NUCLEOTIDE SEQUENCE [LARGE SCALE GENOMIC DNA]</scope>
    <source>
        <strain evidence="3 4">NPDC001390</strain>
    </source>
</reference>
<dbReference type="Pfam" id="PF13193">
    <property type="entry name" value="AMP-binding_C"/>
    <property type="match status" value="1"/>
</dbReference>
<dbReference type="InterPro" id="IPR042099">
    <property type="entry name" value="ANL_N_sf"/>
</dbReference>
<dbReference type="PANTHER" id="PTHR45527">
    <property type="entry name" value="NONRIBOSOMAL PEPTIDE SYNTHETASE"/>
    <property type="match status" value="1"/>
</dbReference>
<gene>
    <name evidence="3" type="ORF">ACFY1D_17255</name>
</gene>
<accession>A0ABW6UIA1</accession>
<name>A0ABW6UIA1_9ACTN</name>
<keyword evidence="4" id="KW-1185">Reference proteome</keyword>
<dbReference type="Gene3D" id="3.40.50.12780">
    <property type="entry name" value="N-terminal domain of ligase-like"/>
    <property type="match status" value="1"/>
</dbReference>
<dbReference type="Gene3D" id="3.30.300.30">
    <property type="match status" value="1"/>
</dbReference>
<dbReference type="InterPro" id="IPR010071">
    <property type="entry name" value="AA_adenyl_dom"/>
</dbReference>
<dbReference type="InterPro" id="IPR045851">
    <property type="entry name" value="AMP-bd_C_sf"/>
</dbReference>
<organism evidence="3 4">
    <name type="scientific">Streptomyces bluensis</name>
    <dbReference type="NCBI Taxonomy" id="33897"/>
    <lineage>
        <taxon>Bacteria</taxon>
        <taxon>Bacillati</taxon>
        <taxon>Actinomycetota</taxon>
        <taxon>Actinomycetes</taxon>
        <taxon>Kitasatosporales</taxon>
        <taxon>Streptomycetaceae</taxon>
        <taxon>Streptomyces</taxon>
    </lineage>
</organism>
<dbReference type="RefSeq" id="WP_351078607.1">
    <property type="nucleotide sequence ID" value="NZ_JBEOZG010000005.1"/>
</dbReference>
<dbReference type="EMBL" id="JBIAWJ010000008">
    <property type="protein sequence ID" value="MFF4523148.1"/>
    <property type="molecule type" value="Genomic_DNA"/>
</dbReference>
<dbReference type="Pfam" id="PF00501">
    <property type="entry name" value="AMP-binding"/>
    <property type="match status" value="1"/>
</dbReference>
<proteinExistence type="predicted"/>
<comment type="caution">
    <text evidence="3">The sequence shown here is derived from an EMBL/GenBank/DDBJ whole genome shotgun (WGS) entry which is preliminary data.</text>
</comment>
<dbReference type="PROSITE" id="PS00455">
    <property type="entry name" value="AMP_BINDING"/>
    <property type="match status" value="1"/>
</dbReference>
<dbReference type="SUPFAM" id="SSF56801">
    <property type="entry name" value="Acetyl-CoA synthetase-like"/>
    <property type="match status" value="1"/>
</dbReference>
<dbReference type="InterPro" id="IPR020845">
    <property type="entry name" value="AMP-binding_CS"/>
</dbReference>
<dbReference type="NCBIfam" id="TIGR01733">
    <property type="entry name" value="AA-adenyl-dom"/>
    <property type="match status" value="1"/>
</dbReference>
<feature type="domain" description="AMP-dependent synthetase/ligase" evidence="1">
    <location>
        <begin position="9"/>
        <end position="363"/>
    </location>
</feature>
<dbReference type="InterPro" id="IPR000873">
    <property type="entry name" value="AMP-dep_synth/lig_dom"/>
</dbReference>
<sequence length="528" mass="56636">MESLVELLRSRVSETPDATALLADGVRLSYADLDRAADLAADRLAAAGVRPGDLTGLLVERDAETVVWLLAILKRGAAYVPLDPGYPRERTQFIAEDSQLSRIVGARSTAERVGLSDRRLIDPAAPEADPESTGSRGTALAPSADSAAYVIYTSGSTGRPKGCVITHGNVLALLDAALPLFALTADDRWAIFHSLCFDFSVWELWGALATGATAVIVPWRTVVLSADLMDFLQEQRITVLNQVPSVFRYTAQAHAENGHPQLPLRYVVLGGESVNLDVIRDFVAGAGPRGPEMVNMYGITENTVHSTFKVLDAETLRSGSASPIGHPLPHVGAHILSAERMPVTDGTAGELWLSGASVSVGYLHRDDLTKERFAELPVGPDSAMLRCYRTGDLVRRLPDGELEYLGRDDDQVKIRGFRIELREIETVLGSHPDVRDAAVCAVDTALGPALAACMVGVDAASSDALARSVKELLTTSLPDYMVPRMYLTVDRLPLTPSGKLDRAAVTALFSHRKTGQPARSTHGATSTS</sequence>
<evidence type="ECO:0000259" key="1">
    <source>
        <dbReference type="Pfam" id="PF00501"/>
    </source>
</evidence>
<evidence type="ECO:0000313" key="4">
    <source>
        <dbReference type="Proteomes" id="UP001602058"/>
    </source>
</evidence>
<evidence type="ECO:0000259" key="2">
    <source>
        <dbReference type="Pfam" id="PF13193"/>
    </source>
</evidence>